<keyword evidence="1" id="KW-0812">Transmembrane</keyword>
<accession>G5IL19</accession>
<dbReference type="PATRIC" id="fig|742737.3.peg.4182"/>
<dbReference type="HOGENOM" id="CLU_104971_2_0_9"/>
<comment type="caution">
    <text evidence="3">The sequence shown here is derived from an EMBL/GenBank/DDBJ whole genome shotgun (WGS) entry which is preliminary data.</text>
</comment>
<reference evidence="3 4" key="1">
    <citation type="submission" date="2011-08" db="EMBL/GenBank/DDBJ databases">
        <title>The Genome Sequence of Clostridium hathewayi WAL-18680.</title>
        <authorList>
            <consortium name="The Broad Institute Genome Sequencing Platform"/>
            <person name="Earl A."/>
            <person name="Ward D."/>
            <person name="Feldgarden M."/>
            <person name="Gevers D."/>
            <person name="Finegold S.M."/>
            <person name="Summanen P.H."/>
            <person name="Molitoris D.R."/>
            <person name="Song M."/>
            <person name="Daigneault M."/>
            <person name="Allen-Vercoe E."/>
            <person name="Young S.K."/>
            <person name="Zeng Q."/>
            <person name="Gargeya S."/>
            <person name="Fitzgerald M."/>
            <person name="Haas B."/>
            <person name="Abouelleil A."/>
            <person name="Alvarado L."/>
            <person name="Arachchi H.M."/>
            <person name="Berlin A."/>
            <person name="Brown A."/>
            <person name="Chapman S.B."/>
            <person name="Chen Z."/>
            <person name="Dunbar C."/>
            <person name="Freedman E."/>
            <person name="Gearin G."/>
            <person name="Gellesch M."/>
            <person name="Goldberg J."/>
            <person name="Griggs A."/>
            <person name="Gujja S."/>
            <person name="Heiman D."/>
            <person name="Howarth C."/>
            <person name="Larson L."/>
            <person name="Lui A."/>
            <person name="MacDonald P.J.P."/>
            <person name="Montmayeur A."/>
            <person name="Murphy C."/>
            <person name="Neiman D."/>
            <person name="Pearson M."/>
            <person name="Priest M."/>
            <person name="Roberts A."/>
            <person name="Saif S."/>
            <person name="Shea T."/>
            <person name="Shenoy N."/>
            <person name="Sisk P."/>
            <person name="Stolte C."/>
            <person name="Sykes S."/>
            <person name="Wortman J."/>
            <person name="Nusbaum C."/>
            <person name="Birren B."/>
        </authorList>
    </citation>
    <scope>NUCLEOTIDE SEQUENCE [LARGE SCALE GENOMIC DNA]</scope>
    <source>
        <strain evidence="3 4">WAL-18680</strain>
    </source>
</reference>
<keyword evidence="1" id="KW-0472">Membrane</keyword>
<protein>
    <recommendedName>
        <fullName evidence="2">YcxB-like C-terminal domain-containing protein</fullName>
    </recommendedName>
</protein>
<dbReference type="EMBL" id="ADLN01000118">
    <property type="protein sequence ID" value="EHI57707.1"/>
    <property type="molecule type" value="Genomic_DNA"/>
</dbReference>
<evidence type="ECO:0000256" key="1">
    <source>
        <dbReference type="SAM" id="Phobius"/>
    </source>
</evidence>
<organism evidence="3 4">
    <name type="scientific">Hungatella hathewayi WAL-18680</name>
    <dbReference type="NCBI Taxonomy" id="742737"/>
    <lineage>
        <taxon>Bacteria</taxon>
        <taxon>Bacillati</taxon>
        <taxon>Bacillota</taxon>
        <taxon>Clostridia</taxon>
        <taxon>Lachnospirales</taxon>
        <taxon>Lachnospiraceae</taxon>
        <taxon>Hungatella</taxon>
    </lineage>
</organism>
<keyword evidence="4" id="KW-1185">Reference proteome</keyword>
<feature type="transmembrane region" description="Helical" evidence="1">
    <location>
        <begin position="29"/>
        <end position="49"/>
    </location>
</feature>
<dbReference type="Proteomes" id="UP000005384">
    <property type="component" value="Unassembled WGS sequence"/>
</dbReference>
<proteinExistence type="predicted"/>
<dbReference type="AlphaFoldDB" id="G5IL19"/>
<sequence>MESQERYEFKAEMNERNLWYFSLHHANRGFLGIFNVLFSLAALYLLITTWNENELPYRILLIVCVLLFTVYQPLQLRLKAKKQASLAVMKEPIYMTFTREGFTVRQLDQEQTLAWNQVVRVEGTKNLMIFYMDRVHAFLLPAEAMGAEREAFTNMVREVLPKAQRKRV</sequence>
<evidence type="ECO:0000259" key="2">
    <source>
        <dbReference type="Pfam" id="PF14317"/>
    </source>
</evidence>
<name>G5IL19_9FIRM</name>
<dbReference type="OrthoDB" id="9792641at2"/>
<dbReference type="InterPro" id="IPR025588">
    <property type="entry name" value="YcxB-like_C"/>
</dbReference>
<evidence type="ECO:0000313" key="3">
    <source>
        <dbReference type="EMBL" id="EHI57707.1"/>
    </source>
</evidence>
<dbReference type="Pfam" id="PF14317">
    <property type="entry name" value="YcxB"/>
    <property type="match status" value="1"/>
</dbReference>
<dbReference type="RefSeq" id="WP_006782188.1">
    <property type="nucleotide sequence ID" value="NZ_CP040506.1"/>
</dbReference>
<gene>
    <name evidence="3" type="ORF">HMPREF9473_04197</name>
</gene>
<evidence type="ECO:0000313" key="4">
    <source>
        <dbReference type="Proteomes" id="UP000005384"/>
    </source>
</evidence>
<keyword evidence="1" id="KW-1133">Transmembrane helix</keyword>
<feature type="domain" description="YcxB-like C-terminal" evidence="2">
    <location>
        <begin position="97"/>
        <end position="154"/>
    </location>
</feature>
<feature type="transmembrane region" description="Helical" evidence="1">
    <location>
        <begin position="55"/>
        <end position="74"/>
    </location>
</feature>